<protein>
    <recommendedName>
        <fullName evidence="3">Orphan protein</fullName>
    </recommendedName>
</protein>
<proteinExistence type="predicted"/>
<reference evidence="1 2" key="1">
    <citation type="submission" date="2022-11" db="EMBL/GenBank/DDBJ databases">
        <title>Spartinivicinus poritis sp. nov., isolated from scleractinian coral Porites lutea.</title>
        <authorList>
            <person name="Zhang G."/>
            <person name="Cai L."/>
            <person name="Wei Q."/>
        </authorList>
    </citation>
    <scope>NUCLEOTIDE SEQUENCE [LARGE SCALE GENOMIC DNA]</scope>
    <source>
        <strain evidence="1 2">A2-2</strain>
    </source>
</reference>
<gene>
    <name evidence="1" type="ORF">ORQ98_07955</name>
</gene>
<evidence type="ECO:0000313" key="1">
    <source>
        <dbReference type="EMBL" id="MDE1461902.1"/>
    </source>
</evidence>
<dbReference type="EMBL" id="JAPMOU010000007">
    <property type="protein sequence ID" value="MDE1461902.1"/>
    <property type="molecule type" value="Genomic_DNA"/>
</dbReference>
<evidence type="ECO:0008006" key="3">
    <source>
        <dbReference type="Google" id="ProtNLM"/>
    </source>
</evidence>
<keyword evidence="2" id="KW-1185">Reference proteome</keyword>
<dbReference type="RefSeq" id="WP_274688261.1">
    <property type="nucleotide sequence ID" value="NZ_JAPMOU010000007.1"/>
</dbReference>
<evidence type="ECO:0000313" key="2">
    <source>
        <dbReference type="Proteomes" id="UP001528823"/>
    </source>
</evidence>
<name>A0ABT5U6B2_9GAMM</name>
<organism evidence="1 2">
    <name type="scientific">Spartinivicinus poritis</name>
    <dbReference type="NCBI Taxonomy" id="2994640"/>
    <lineage>
        <taxon>Bacteria</taxon>
        <taxon>Pseudomonadati</taxon>
        <taxon>Pseudomonadota</taxon>
        <taxon>Gammaproteobacteria</taxon>
        <taxon>Oceanospirillales</taxon>
        <taxon>Zooshikellaceae</taxon>
        <taxon>Spartinivicinus</taxon>
    </lineage>
</organism>
<comment type="caution">
    <text evidence="1">The sequence shown here is derived from an EMBL/GenBank/DDBJ whole genome shotgun (WGS) entry which is preliminary data.</text>
</comment>
<accession>A0ABT5U6B2</accession>
<dbReference type="Proteomes" id="UP001528823">
    <property type="component" value="Unassembled WGS sequence"/>
</dbReference>
<sequence length="110" mass="12860">MASSVSENRKLTVIVRVEPGCLGPEGMSHIEEFCKFIYAKESALDYHFVNWSFIPRYDKDLSEFEFQIDNRKITPAMANKYLQLFSKELNAFEDELHDHLADYIEEYLAA</sequence>